<feature type="domain" description="DNA mismatch repair proteins mutS family" evidence="5">
    <location>
        <begin position="364"/>
        <end position="549"/>
    </location>
</feature>
<feature type="transmembrane region" description="Helical" evidence="4">
    <location>
        <begin position="270"/>
        <end position="294"/>
    </location>
</feature>
<accession>A0A127VDQ0</accession>
<protein>
    <recommendedName>
        <fullName evidence="5">DNA mismatch repair proteins mutS family domain-containing protein</fullName>
    </recommendedName>
</protein>
<gene>
    <name evidence="6" type="ORF">AY601_2451</name>
</gene>
<dbReference type="InterPro" id="IPR000432">
    <property type="entry name" value="DNA_mismatch_repair_MutS_C"/>
</dbReference>
<keyword evidence="1" id="KW-0547">Nucleotide-binding</keyword>
<dbReference type="RefSeq" id="WP_068401238.1">
    <property type="nucleotide sequence ID" value="NZ_CP014504.1"/>
</dbReference>
<evidence type="ECO:0000313" key="6">
    <source>
        <dbReference type="EMBL" id="AMP99341.1"/>
    </source>
</evidence>
<keyword evidence="2" id="KW-0067">ATP-binding</keyword>
<keyword evidence="7" id="KW-1185">Reference proteome</keyword>
<dbReference type="GO" id="GO:0030983">
    <property type="term" value="F:mismatched DNA binding"/>
    <property type="evidence" value="ECO:0007669"/>
    <property type="project" value="InterPro"/>
</dbReference>
<organism evidence="6 7">
    <name type="scientific">Pedobacter cryoconitis</name>
    <dbReference type="NCBI Taxonomy" id="188932"/>
    <lineage>
        <taxon>Bacteria</taxon>
        <taxon>Pseudomonadati</taxon>
        <taxon>Bacteroidota</taxon>
        <taxon>Sphingobacteriia</taxon>
        <taxon>Sphingobacteriales</taxon>
        <taxon>Sphingobacteriaceae</taxon>
        <taxon>Pedobacter</taxon>
    </lineage>
</organism>
<dbReference type="GO" id="GO:0140664">
    <property type="term" value="F:ATP-dependent DNA damage sensor activity"/>
    <property type="evidence" value="ECO:0007669"/>
    <property type="project" value="InterPro"/>
</dbReference>
<name>A0A127VDQ0_9SPHI</name>
<dbReference type="GO" id="GO:0006298">
    <property type="term" value="P:mismatch repair"/>
    <property type="evidence" value="ECO:0007669"/>
    <property type="project" value="InterPro"/>
</dbReference>
<dbReference type="GO" id="GO:0005524">
    <property type="term" value="F:ATP binding"/>
    <property type="evidence" value="ECO:0007669"/>
    <property type="project" value="UniProtKB-KW"/>
</dbReference>
<keyword evidence="4" id="KW-1133">Transmembrane helix</keyword>
<dbReference type="Gene3D" id="3.40.50.300">
    <property type="entry name" value="P-loop containing nucleotide triphosphate hydrolases"/>
    <property type="match status" value="1"/>
</dbReference>
<evidence type="ECO:0000256" key="4">
    <source>
        <dbReference type="SAM" id="Phobius"/>
    </source>
</evidence>
<evidence type="ECO:0000259" key="5">
    <source>
        <dbReference type="SMART" id="SM00534"/>
    </source>
</evidence>
<dbReference type="GO" id="GO:0005829">
    <property type="term" value="C:cytosol"/>
    <property type="evidence" value="ECO:0007669"/>
    <property type="project" value="TreeGrafter"/>
</dbReference>
<feature type="transmembrane region" description="Helical" evidence="4">
    <location>
        <begin position="6"/>
        <end position="21"/>
    </location>
</feature>
<feature type="transmembrane region" description="Helical" evidence="4">
    <location>
        <begin position="165"/>
        <end position="196"/>
    </location>
</feature>
<dbReference type="Pfam" id="PF00488">
    <property type="entry name" value="MutS_V"/>
    <property type="match status" value="1"/>
</dbReference>
<dbReference type="PANTHER" id="PTHR11361">
    <property type="entry name" value="DNA MISMATCH REPAIR PROTEIN MUTS FAMILY MEMBER"/>
    <property type="match status" value="1"/>
</dbReference>
<dbReference type="KEGG" id="pcm:AY601_2451"/>
<dbReference type="OrthoDB" id="1097361at2"/>
<evidence type="ECO:0000256" key="1">
    <source>
        <dbReference type="ARBA" id="ARBA00022741"/>
    </source>
</evidence>
<sequence length="554" mass="63458">MLILAYIILALVALYLLVYLYKKNFAVQTQREELKRDWGSAKNSRYIDIDLIENYFLNTITESSEKLQLISDKIADDLYINDVFKLIDRTISRVGQQFLYARLRTIDKEQTDLIFLDKFADVITADEKLRLDTQATLQILEKNDSYYFQDLIYAKKIEAPSFMPIVYTLSVLNVLSLVAAIFHPGFLLVFFGIFIINSGIHYWNKNKVSVHTSSLGEFLKAFDTAKKLDADAKINIQFPEISTLIKELTPLKRKMLGVKLDNMAEADTVMIGYMLFELLKIAFNVEIILFYSIIDSLRSQKDLLKRLFKFIGTVDTAISIASLRHSWDGEYCKPVFNEENCIHISGVKHPLVVNCVPNELDLQHKNLLLTGSNMSGKTTFIRSVGVNLILGQTLFTCMAKEFSMPYSKIFSSITISDSLLEEKSYYFEEMRIIKNFIEESVSKEPCFFILDEIFKGTNTIERVSAGKAILSYLAKGNNQVFVSTHDTELNELLKTQYEHYHFSETIAEEELIFDHTIKKGPLKTRNAIRILEINNYPAAVIADANATVDLLMKD</sequence>
<dbReference type="InterPro" id="IPR027417">
    <property type="entry name" value="P-loop_NTPase"/>
</dbReference>
<dbReference type="AlphaFoldDB" id="A0A127VDQ0"/>
<keyword evidence="4" id="KW-0812">Transmembrane</keyword>
<dbReference type="PATRIC" id="fig|188932.3.peg.2562"/>
<dbReference type="InterPro" id="IPR045076">
    <property type="entry name" value="MutS"/>
</dbReference>
<dbReference type="PANTHER" id="PTHR11361:SF152">
    <property type="entry name" value="DNA MISMATCH REPAIR PROTEIN"/>
    <property type="match status" value="1"/>
</dbReference>
<evidence type="ECO:0000256" key="3">
    <source>
        <dbReference type="ARBA" id="ARBA00023125"/>
    </source>
</evidence>
<dbReference type="SUPFAM" id="SSF52540">
    <property type="entry name" value="P-loop containing nucleoside triphosphate hydrolases"/>
    <property type="match status" value="1"/>
</dbReference>
<reference evidence="6 7" key="1">
    <citation type="submission" date="2016-03" db="EMBL/GenBank/DDBJ databases">
        <title>Complete genome sequence of Pedobacter cryoconitis PAMC 27485.</title>
        <authorList>
            <person name="Lee J."/>
            <person name="Kim O.-S."/>
        </authorList>
    </citation>
    <scope>NUCLEOTIDE SEQUENCE [LARGE SCALE GENOMIC DNA]</scope>
    <source>
        <strain evidence="6 7">PAMC 27485</strain>
    </source>
</reference>
<dbReference type="EMBL" id="CP014504">
    <property type="protein sequence ID" value="AMP99341.1"/>
    <property type="molecule type" value="Genomic_DNA"/>
</dbReference>
<evidence type="ECO:0000313" key="7">
    <source>
        <dbReference type="Proteomes" id="UP000071561"/>
    </source>
</evidence>
<keyword evidence="3" id="KW-0238">DNA-binding</keyword>
<keyword evidence="4" id="KW-0472">Membrane</keyword>
<evidence type="ECO:0000256" key="2">
    <source>
        <dbReference type="ARBA" id="ARBA00022840"/>
    </source>
</evidence>
<dbReference type="SMART" id="SM00534">
    <property type="entry name" value="MUTSac"/>
    <property type="match status" value="1"/>
</dbReference>
<proteinExistence type="predicted"/>
<dbReference type="Proteomes" id="UP000071561">
    <property type="component" value="Chromosome"/>
</dbReference>